<dbReference type="OrthoDB" id="5292471at2"/>
<dbReference type="EMBL" id="NPEV01000030">
    <property type="protein sequence ID" value="RAI26433.1"/>
    <property type="molecule type" value="Genomic_DNA"/>
</dbReference>
<proteinExistence type="inferred from homology"/>
<dbReference type="CDD" id="cd24157">
    <property type="entry name" value="NUDIX_GDPMK"/>
    <property type="match status" value="1"/>
</dbReference>
<sequence>MEEPKDGDAVRIEDREVVYQGFVTFERMTVTHPARDGTELTVVREVHDHGSGVGVLPVDPRRRTVLLVRQFRVPVYLDDADGHLVEVCAGLSDDEDPDLETTARREAAEELGYEVTYLSKVGHAYSSPGIITEKMTLFLAEYGEDSRLHEGGGIAHEGEDIEVLEWTCDQLRSAVVSGRIRDAKTIILAQALMLHRPELFG</sequence>
<name>A0A327JM52_9HYPH</name>
<evidence type="ECO:0000256" key="10">
    <source>
        <dbReference type="PIRSR" id="PIRSR604385-3"/>
    </source>
</evidence>
<comment type="subunit">
    <text evidence="4">Homodimer.</text>
</comment>
<dbReference type="SUPFAM" id="SSF55811">
    <property type="entry name" value="Nudix"/>
    <property type="match status" value="1"/>
</dbReference>
<dbReference type="InterPro" id="IPR015797">
    <property type="entry name" value="NUDIX_hydrolase-like_dom_sf"/>
</dbReference>
<comment type="cofactor">
    <cofactor evidence="2 9">
        <name>Mg(2+)</name>
        <dbReference type="ChEBI" id="CHEBI:18420"/>
    </cofactor>
</comment>
<comment type="caution">
    <text evidence="12">The sequence shown here is derived from an EMBL/GenBank/DDBJ whole genome shotgun (WGS) entry which is preliminary data.</text>
</comment>
<evidence type="ECO:0000256" key="2">
    <source>
        <dbReference type="ARBA" id="ARBA00001946"/>
    </source>
</evidence>
<feature type="binding site" evidence="9">
    <location>
        <position position="159"/>
    </location>
    <ligand>
        <name>Mg(2+)</name>
        <dbReference type="ChEBI" id="CHEBI:18420"/>
        <label>1</label>
    </ligand>
</feature>
<gene>
    <name evidence="12" type="ORF">CH339_13945</name>
</gene>
<reference evidence="12 13" key="1">
    <citation type="submission" date="2017-07" db="EMBL/GenBank/DDBJ databases">
        <title>Draft Genome Sequences of Select Purple Nonsulfur Bacteria.</title>
        <authorList>
            <person name="Lasarre B."/>
            <person name="Mckinlay J.B."/>
        </authorList>
    </citation>
    <scope>NUCLEOTIDE SEQUENCE [LARGE SCALE GENOMIC DNA]</scope>
    <source>
        <strain evidence="12 13">DSM 11290</strain>
    </source>
</reference>
<feature type="binding site" evidence="9">
    <location>
        <position position="110"/>
    </location>
    <ligand>
        <name>Mg(2+)</name>
        <dbReference type="ChEBI" id="CHEBI:18420"/>
        <label>1</label>
    </ligand>
</feature>
<dbReference type="GO" id="GO:0046872">
    <property type="term" value="F:metal ion binding"/>
    <property type="evidence" value="ECO:0007669"/>
    <property type="project" value="UniProtKB-KW"/>
</dbReference>
<dbReference type="GO" id="GO:0019693">
    <property type="term" value="P:ribose phosphate metabolic process"/>
    <property type="evidence" value="ECO:0007669"/>
    <property type="project" value="TreeGrafter"/>
</dbReference>
<evidence type="ECO:0000256" key="5">
    <source>
        <dbReference type="ARBA" id="ARBA00016377"/>
    </source>
</evidence>
<dbReference type="NCBIfam" id="TIGR00052">
    <property type="entry name" value="nudix-type nucleoside diphosphatase, YffH/AdpP family"/>
    <property type="match status" value="1"/>
</dbReference>
<keyword evidence="13" id="KW-1185">Reference proteome</keyword>
<evidence type="ECO:0000256" key="9">
    <source>
        <dbReference type="PIRSR" id="PIRSR604385-2"/>
    </source>
</evidence>
<dbReference type="RefSeq" id="WP_111434983.1">
    <property type="nucleotide sequence ID" value="NZ_JACIGG010000023.1"/>
</dbReference>
<accession>A0A327JM52</accession>
<dbReference type="GO" id="GO:0005829">
    <property type="term" value="C:cytosol"/>
    <property type="evidence" value="ECO:0007669"/>
    <property type="project" value="TreeGrafter"/>
</dbReference>
<evidence type="ECO:0000256" key="3">
    <source>
        <dbReference type="ARBA" id="ARBA00007275"/>
    </source>
</evidence>
<evidence type="ECO:0000259" key="11">
    <source>
        <dbReference type="PROSITE" id="PS51462"/>
    </source>
</evidence>
<dbReference type="Pfam" id="PF00293">
    <property type="entry name" value="NUDIX"/>
    <property type="match status" value="1"/>
</dbReference>
<evidence type="ECO:0000256" key="6">
    <source>
        <dbReference type="ARBA" id="ARBA00022801"/>
    </source>
</evidence>
<dbReference type="InterPro" id="IPR000086">
    <property type="entry name" value="NUDIX_hydrolase_dom"/>
</dbReference>
<feature type="binding site" evidence="9">
    <location>
        <position position="89"/>
    </location>
    <ligand>
        <name>Mg(2+)</name>
        <dbReference type="ChEBI" id="CHEBI:18420"/>
        <label>1</label>
    </ligand>
</feature>
<dbReference type="AlphaFoldDB" id="A0A327JM52"/>
<evidence type="ECO:0000256" key="7">
    <source>
        <dbReference type="ARBA" id="ARBA00032162"/>
    </source>
</evidence>
<feature type="short sequence motif" description="Nudix box" evidence="10">
    <location>
        <begin position="90"/>
        <end position="113"/>
    </location>
</feature>
<dbReference type="PANTHER" id="PTHR11839">
    <property type="entry name" value="UDP/ADP-SUGAR PYROPHOSPHATASE"/>
    <property type="match status" value="1"/>
</dbReference>
<dbReference type="InterPro" id="IPR004385">
    <property type="entry name" value="NDP_pyrophosphatase"/>
</dbReference>
<keyword evidence="6" id="KW-0378">Hydrolase</keyword>
<dbReference type="Gene3D" id="3.90.79.10">
    <property type="entry name" value="Nucleoside Triphosphate Pyrophosphohydrolase"/>
    <property type="match status" value="1"/>
</dbReference>
<evidence type="ECO:0000313" key="13">
    <source>
        <dbReference type="Proteomes" id="UP000249299"/>
    </source>
</evidence>
<evidence type="ECO:0000256" key="8">
    <source>
        <dbReference type="ARBA" id="ARBA00032272"/>
    </source>
</evidence>
<dbReference type="GO" id="GO:0016818">
    <property type="term" value="F:hydrolase activity, acting on acid anhydrides, in phosphorus-containing anhydrides"/>
    <property type="evidence" value="ECO:0007669"/>
    <property type="project" value="InterPro"/>
</dbReference>
<dbReference type="GO" id="GO:0006753">
    <property type="term" value="P:nucleoside phosphate metabolic process"/>
    <property type="evidence" value="ECO:0007669"/>
    <property type="project" value="TreeGrafter"/>
</dbReference>
<organism evidence="12 13">
    <name type="scientific">Rhodobium orientis</name>
    <dbReference type="NCBI Taxonomy" id="34017"/>
    <lineage>
        <taxon>Bacteria</taxon>
        <taxon>Pseudomonadati</taxon>
        <taxon>Pseudomonadota</taxon>
        <taxon>Alphaproteobacteria</taxon>
        <taxon>Hyphomicrobiales</taxon>
        <taxon>Rhodobiaceae</taxon>
        <taxon>Rhodobium</taxon>
    </lineage>
</organism>
<evidence type="ECO:0000256" key="1">
    <source>
        <dbReference type="ARBA" id="ARBA00000847"/>
    </source>
</evidence>
<dbReference type="Proteomes" id="UP000249299">
    <property type="component" value="Unassembled WGS sequence"/>
</dbReference>
<evidence type="ECO:0000256" key="4">
    <source>
        <dbReference type="ARBA" id="ARBA00011738"/>
    </source>
</evidence>
<feature type="domain" description="Nudix hydrolase" evidence="11">
    <location>
        <begin position="48"/>
        <end position="188"/>
    </location>
</feature>
<dbReference type="PROSITE" id="PS51462">
    <property type="entry name" value="NUDIX"/>
    <property type="match status" value="1"/>
</dbReference>
<keyword evidence="9" id="KW-0479">Metal-binding</keyword>
<evidence type="ECO:0000313" key="12">
    <source>
        <dbReference type="EMBL" id="RAI26433.1"/>
    </source>
</evidence>
<protein>
    <recommendedName>
        <fullName evidence="5">GDP-mannose pyrophosphatase</fullName>
    </recommendedName>
    <alternativeName>
        <fullName evidence="7">GDP-mannose hydrolase</fullName>
    </alternativeName>
    <alternativeName>
        <fullName evidence="8">GDPMK</fullName>
    </alternativeName>
</protein>
<keyword evidence="9" id="KW-0460">Magnesium</keyword>
<comment type="similarity">
    <text evidence="3">Belongs to the Nudix hydrolase family. NudK subfamily.</text>
</comment>
<comment type="catalytic activity">
    <reaction evidence="1">
        <text>GDP-alpha-D-mannose + H2O = alpha-D-mannose 1-phosphate + GMP + 2 H(+)</text>
        <dbReference type="Rhea" id="RHEA:27978"/>
        <dbReference type="ChEBI" id="CHEBI:15377"/>
        <dbReference type="ChEBI" id="CHEBI:15378"/>
        <dbReference type="ChEBI" id="CHEBI:57527"/>
        <dbReference type="ChEBI" id="CHEBI:58115"/>
        <dbReference type="ChEBI" id="CHEBI:58409"/>
    </reaction>
</comment>
<dbReference type="PANTHER" id="PTHR11839:SF18">
    <property type="entry name" value="NUDIX HYDROLASE DOMAIN-CONTAINING PROTEIN"/>
    <property type="match status" value="1"/>
</dbReference>
<feature type="binding site" evidence="9">
    <location>
        <position position="106"/>
    </location>
    <ligand>
        <name>Mg(2+)</name>
        <dbReference type="ChEBI" id="CHEBI:18420"/>
        <label>1</label>
    </ligand>
</feature>